<dbReference type="PROSITE" id="PS50157">
    <property type="entry name" value="ZINC_FINGER_C2H2_2"/>
    <property type="match status" value="2"/>
</dbReference>
<evidence type="ECO:0000256" key="5">
    <source>
        <dbReference type="ARBA" id="ARBA00022833"/>
    </source>
</evidence>
<dbReference type="Proteomes" id="UP000193986">
    <property type="component" value="Unassembled WGS sequence"/>
</dbReference>
<comment type="similarity">
    <text evidence="9">Belongs to the STE12 transcription factor family.</text>
</comment>
<feature type="region of interest" description="Disordered" evidence="11">
    <location>
        <begin position="305"/>
        <end position="390"/>
    </location>
</feature>
<evidence type="ECO:0000259" key="12">
    <source>
        <dbReference type="PROSITE" id="PS50157"/>
    </source>
</evidence>
<dbReference type="PANTHER" id="PTHR47427:SF1">
    <property type="entry name" value="PROTEIN STE12"/>
    <property type="match status" value="1"/>
</dbReference>
<feature type="region of interest" description="Disordered" evidence="11">
    <location>
        <begin position="595"/>
        <end position="614"/>
    </location>
</feature>
<keyword evidence="7" id="KW-0804">Transcription</keyword>
<comment type="subcellular location">
    <subcellularLocation>
        <location evidence="1">Nucleus</location>
    </subcellularLocation>
</comment>
<dbReference type="GO" id="GO:0005634">
    <property type="term" value="C:nucleus"/>
    <property type="evidence" value="ECO:0007669"/>
    <property type="project" value="UniProtKB-SubCell"/>
</dbReference>
<gene>
    <name evidence="13" type="ORF">BCR39DRAFT_551591</name>
</gene>
<feature type="region of interest" description="Disordered" evidence="11">
    <location>
        <begin position="661"/>
        <end position="687"/>
    </location>
</feature>
<accession>A0A1Y2AIM9</accession>
<dbReference type="PROSITE" id="PS00028">
    <property type="entry name" value="ZINC_FINGER_C2H2_1"/>
    <property type="match status" value="2"/>
</dbReference>
<evidence type="ECO:0000256" key="8">
    <source>
        <dbReference type="ARBA" id="ARBA00023242"/>
    </source>
</evidence>
<evidence type="ECO:0000256" key="2">
    <source>
        <dbReference type="ARBA" id="ARBA00022723"/>
    </source>
</evidence>
<dbReference type="Pfam" id="PF02200">
    <property type="entry name" value="STE"/>
    <property type="match status" value="1"/>
</dbReference>
<dbReference type="STRING" id="71784.A0A1Y2AIM9"/>
<reference evidence="13 14" key="1">
    <citation type="submission" date="2016-07" db="EMBL/GenBank/DDBJ databases">
        <title>Pervasive Adenine N6-methylation of Active Genes in Fungi.</title>
        <authorList>
            <consortium name="DOE Joint Genome Institute"/>
            <person name="Mondo S.J."/>
            <person name="Dannebaum R.O."/>
            <person name="Kuo R.C."/>
            <person name="Labutti K."/>
            <person name="Haridas S."/>
            <person name="Kuo A."/>
            <person name="Salamov A."/>
            <person name="Ahrendt S.R."/>
            <person name="Lipzen A."/>
            <person name="Sullivan W."/>
            <person name="Andreopoulos W.B."/>
            <person name="Clum A."/>
            <person name="Lindquist E."/>
            <person name="Daum C."/>
            <person name="Ramamoorthy G.K."/>
            <person name="Gryganskyi A."/>
            <person name="Culley D."/>
            <person name="Magnuson J.K."/>
            <person name="James T.Y."/>
            <person name="O'Malley M.A."/>
            <person name="Stajich J.E."/>
            <person name="Spatafora J.W."/>
            <person name="Visel A."/>
            <person name="Grigoriev I.V."/>
        </authorList>
    </citation>
    <scope>NUCLEOTIDE SEQUENCE [LARGE SCALE GENOMIC DNA]</scope>
    <source>
        <strain evidence="13 14">68-887.2</strain>
    </source>
</reference>
<evidence type="ECO:0000256" key="9">
    <source>
        <dbReference type="ARBA" id="ARBA00024345"/>
    </source>
</evidence>
<dbReference type="GO" id="GO:1990527">
    <property type="term" value="C:Tec1p-Ste12p-Dig1p complex"/>
    <property type="evidence" value="ECO:0007669"/>
    <property type="project" value="TreeGrafter"/>
</dbReference>
<keyword evidence="4 10" id="KW-0863">Zinc-finger</keyword>
<proteinExistence type="inferred from homology"/>
<keyword evidence="14" id="KW-1185">Reference proteome</keyword>
<feature type="compositionally biased region" description="Basic and acidic residues" evidence="11">
    <location>
        <begin position="367"/>
        <end position="390"/>
    </location>
</feature>
<evidence type="ECO:0000256" key="3">
    <source>
        <dbReference type="ARBA" id="ARBA00022737"/>
    </source>
</evidence>
<keyword evidence="8" id="KW-0539">Nucleus</keyword>
<dbReference type="InterPro" id="IPR036236">
    <property type="entry name" value="Znf_C2H2_sf"/>
</dbReference>
<dbReference type="GO" id="GO:0008270">
    <property type="term" value="F:zinc ion binding"/>
    <property type="evidence" value="ECO:0007669"/>
    <property type="project" value="UniProtKB-KW"/>
</dbReference>
<dbReference type="Pfam" id="PF00096">
    <property type="entry name" value="zf-C2H2"/>
    <property type="match status" value="2"/>
</dbReference>
<dbReference type="Gene3D" id="3.30.160.60">
    <property type="entry name" value="Classic Zinc Finger"/>
    <property type="match status" value="2"/>
</dbReference>
<dbReference type="InterPro" id="IPR052127">
    <property type="entry name" value="STE12_transcription_factor"/>
</dbReference>
<name>A0A1Y2AIM9_9TREE</name>
<organism evidence="13 14">
    <name type="scientific">Naematelia encephala</name>
    <dbReference type="NCBI Taxonomy" id="71784"/>
    <lineage>
        <taxon>Eukaryota</taxon>
        <taxon>Fungi</taxon>
        <taxon>Dikarya</taxon>
        <taxon>Basidiomycota</taxon>
        <taxon>Agaricomycotina</taxon>
        <taxon>Tremellomycetes</taxon>
        <taxon>Tremellales</taxon>
        <taxon>Naemateliaceae</taxon>
        <taxon>Naematelia</taxon>
    </lineage>
</organism>
<dbReference type="InterPro" id="IPR003120">
    <property type="entry name" value="Ste12"/>
</dbReference>
<dbReference type="SMART" id="SM00424">
    <property type="entry name" value="STE"/>
    <property type="match status" value="1"/>
</dbReference>
<dbReference type="AlphaFoldDB" id="A0A1Y2AIM9"/>
<dbReference type="SMART" id="SM00355">
    <property type="entry name" value="ZnF_C2H2"/>
    <property type="match status" value="2"/>
</dbReference>
<keyword evidence="6" id="KW-0805">Transcription regulation</keyword>
<keyword evidence="2" id="KW-0479">Metal-binding</keyword>
<keyword evidence="3" id="KW-0677">Repeat</keyword>
<evidence type="ECO:0000256" key="1">
    <source>
        <dbReference type="ARBA" id="ARBA00004123"/>
    </source>
</evidence>
<feature type="region of interest" description="Disordered" evidence="11">
    <location>
        <begin position="444"/>
        <end position="468"/>
    </location>
</feature>
<evidence type="ECO:0000256" key="6">
    <source>
        <dbReference type="ARBA" id="ARBA00023015"/>
    </source>
</evidence>
<evidence type="ECO:0000313" key="14">
    <source>
        <dbReference type="Proteomes" id="UP000193986"/>
    </source>
</evidence>
<feature type="compositionally biased region" description="Polar residues" evidence="11">
    <location>
        <begin position="457"/>
        <end position="467"/>
    </location>
</feature>
<evidence type="ECO:0000256" key="7">
    <source>
        <dbReference type="ARBA" id="ARBA00023163"/>
    </source>
</evidence>
<feature type="region of interest" description="Disordered" evidence="11">
    <location>
        <begin position="264"/>
        <end position="283"/>
    </location>
</feature>
<dbReference type="InParanoid" id="A0A1Y2AIM9"/>
<dbReference type="SUPFAM" id="SSF57667">
    <property type="entry name" value="beta-beta-alpha zinc fingers"/>
    <property type="match status" value="1"/>
</dbReference>
<evidence type="ECO:0000256" key="4">
    <source>
        <dbReference type="ARBA" id="ARBA00022771"/>
    </source>
</evidence>
<dbReference type="OrthoDB" id="1095242at2759"/>
<dbReference type="GO" id="GO:0003700">
    <property type="term" value="F:DNA-binding transcription factor activity"/>
    <property type="evidence" value="ECO:0007669"/>
    <property type="project" value="InterPro"/>
</dbReference>
<feature type="domain" description="C2H2-type" evidence="12">
    <location>
        <begin position="395"/>
        <end position="424"/>
    </location>
</feature>
<evidence type="ECO:0000256" key="11">
    <source>
        <dbReference type="SAM" id="MobiDB-lite"/>
    </source>
</evidence>
<evidence type="ECO:0000256" key="10">
    <source>
        <dbReference type="PROSITE-ProRule" id="PRU00042"/>
    </source>
</evidence>
<keyword evidence="5" id="KW-0862">Zinc</keyword>
<protein>
    <submittedName>
        <fullName evidence="13">STE like transcription factor-domain-containing protein</fullName>
    </submittedName>
</protein>
<feature type="domain" description="C2H2-type" evidence="12">
    <location>
        <begin position="425"/>
        <end position="447"/>
    </location>
</feature>
<dbReference type="PANTHER" id="PTHR47427">
    <property type="entry name" value="PROTEIN STE12"/>
    <property type="match status" value="1"/>
</dbReference>
<dbReference type="GO" id="GO:1990526">
    <property type="term" value="C:Ste12p-Dig1p-Dig2p complex"/>
    <property type="evidence" value="ECO:0007669"/>
    <property type="project" value="TreeGrafter"/>
</dbReference>
<dbReference type="EMBL" id="MCFC01000093">
    <property type="protein sequence ID" value="ORY22438.1"/>
    <property type="molecule type" value="Genomic_DNA"/>
</dbReference>
<sequence length="687" mass="75505">MSLEPMSRHHPDWPAPEHAGYHNGFSRVQDGALDRMGTTIDSLAIMDQLHLFPLPIPSGLAPRPLTDEEKVRVDTLGSLQFFLATAPTKWTEAGAAPLSNICKYQLPNGEHVSCVLWNGLYHITGTDIVRALAFRFEAFGRPIKLTKKWEEGVFSDLRNLKPGTDACLEEPKSALLDFLFRNGCIRTQKKQKVFYWFSVPHDRLFLDALERDLKREKAGQEPTTQVAGEPARSFKYDPRRTLFEQFAGTNPGIMATVLPQDHMGMPNGHMPPTAYMDSHPPPLHPYGPPPSDYWAVSYRPSPGPSAANTYTRTLFEGSPNYKRRRARSRQDTSPSVVDDGFRRGTPSRYESERSVSASPAVNLKQMHRADGIDREDSPKRERDEETPGAEGERAYMCTYGFCRRPFKRLEHLKRHIRTHTQERPFICDKCDRSFSRQDNLNQHLRTHGKNDFDSPSREGSSVGQRSVSDGYLPAEYSRWATASPIPGSEYMTIPRPFPPHITAQMPPPQGIPFRSSTVPPEFGQAAAEFRPQSGYGTMSPSGYDAMHAPASGRLAASPSIRRYRSVTPYGSSSYLPPAPQYVPYNPTSMPIGRGSGAVSEGTWTGEATPGPSEGSGGMSIDIAYSENAPISGYAGSSSAGGINGAVPAGGFWRTVETQVGGRGEEGLSGGGTGMDGVEQGVTFTSGQ</sequence>
<evidence type="ECO:0000313" key="13">
    <source>
        <dbReference type="EMBL" id="ORY22438.1"/>
    </source>
</evidence>
<dbReference type="InterPro" id="IPR013087">
    <property type="entry name" value="Znf_C2H2_type"/>
</dbReference>
<dbReference type="FunFam" id="3.30.160.60:FF:000032">
    <property type="entry name" value="Krueppel-like factor 4"/>
    <property type="match status" value="1"/>
</dbReference>
<comment type="caution">
    <text evidence="13">The sequence shown here is derived from an EMBL/GenBank/DDBJ whole genome shotgun (WGS) entry which is preliminary data.</text>
</comment>